<dbReference type="EMBL" id="GEDV01000297">
    <property type="protein sequence ID" value="JAP88260.1"/>
    <property type="molecule type" value="Transcribed_RNA"/>
</dbReference>
<feature type="compositionally biased region" description="Polar residues" evidence="1">
    <location>
        <begin position="93"/>
        <end position="107"/>
    </location>
</feature>
<organism evidence="2">
    <name type="scientific">Rhipicephalus appendiculatus</name>
    <name type="common">Brown ear tick</name>
    <dbReference type="NCBI Taxonomy" id="34631"/>
    <lineage>
        <taxon>Eukaryota</taxon>
        <taxon>Metazoa</taxon>
        <taxon>Ecdysozoa</taxon>
        <taxon>Arthropoda</taxon>
        <taxon>Chelicerata</taxon>
        <taxon>Arachnida</taxon>
        <taxon>Acari</taxon>
        <taxon>Parasitiformes</taxon>
        <taxon>Ixodida</taxon>
        <taxon>Ixodoidea</taxon>
        <taxon>Ixodidae</taxon>
        <taxon>Rhipicephalinae</taxon>
        <taxon>Rhipicephalus</taxon>
        <taxon>Rhipicephalus</taxon>
    </lineage>
</organism>
<feature type="compositionally biased region" description="Low complexity" evidence="1">
    <location>
        <begin position="195"/>
        <end position="211"/>
    </location>
</feature>
<feature type="compositionally biased region" description="Polar residues" evidence="1">
    <location>
        <begin position="1"/>
        <end position="17"/>
    </location>
</feature>
<feature type="region of interest" description="Disordered" evidence="1">
    <location>
        <begin position="84"/>
        <end position="121"/>
    </location>
</feature>
<feature type="non-terminal residue" evidence="2">
    <location>
        <position position="217"/>
    </location>
</feature>
<feature type="non-terminal residue" evidence="2">
    <location>
        <position position="1"/>
    </location>
</feature>
<accession>A0A131ZBU5</accession>
<name>A0A131ZBU5_RHIAP</name>
<proteinExistence type="predicted"/>
<feature type="region of interest" description="Disordered" evidence="1">
    <location>
        <begin position="1"/>
        <end position="24"/>
    </location>
</feature>
<dbReference type="AlphaFoldDB" id="A0A131ZBU5"/>
<sequence length="217" mass="22535">EATQSSTTRLFSTSTEQSTKRASIDSLTTEGASIVSNWTTAGTVTQQTADVTIANTTSSKILTTTSGSELTNNNWSVLFSTSAASPNDKGSIATGNDHPSTTATRSANVNPSNNTTTSSSPTRYVTILTEETTRITRGDSQIYDISSTVSSSSEGKAGTTEPATNGTGLEGTDTTSSAFISSTYVAPLRNTSERVYTSTSTATSTHAVSADTVRKHT</sequence>
<evidence type="ECO:0000256" key="1">
    <source>
        <dbReference type="SAM" id="MobiDB-lite"/>
    </source>
</evidence>
<reference evidence="2" key="1">
    <citation type="journal article" date="2016" name="Ticks Tick Borne Dis.">
        <title>De novo assembly and annotation of the salivary gland transcriptome of Rhipicephalus appendiculatus male and female ticks during blood feeding.</title>
        <authorList>
            <person name="de Castro M.H."/>
            <person name="de Klerk D."/>
            <person name="Pienaar R."/>
            <person name="Latif A.A."/>
            <person name="Rees D.J."/>
            <person name="Mans B.J."/>
        </authorList>
    </citation>
    <scope>NUCLEOTIDE SEQUENCE</scope>
    <source>
        <tissue evidence="2">Salivary glands</tissue>
    </source>
</reference>
<feature type="compositionally biased region" description="Polar residues" evidence="1">
    <location>
        <begin position="161"/>
        <end position="175"/>
    </location>
</feature>
<feature type="region of interest" description="Disordered" evidence="1">
    <location>
        <begin position="146"/>
        <end position="175"/>
    </location>
</feature>
<feature type="compositionally biased region" description="Low complexity" evidence="1">
    <location>
        <begin position="108"/>
        <end position="121"/>
    </location>
</feature>
<feature type="region of interest" description="Disordered" evidence="1">
    <location>
        <begin position="194"/>
        <end position="217"/>
    </location>
</feature>
<protein>
    <submittedName>
        <fullName evidence="2">Cell surface glycoprotein</fullName>
    </submittedName>
</protein>
<evidence type="ECO:0000313" key="2">
    <source>
        <dbReference type="EMBL" id="JAP88260.1"/>
    </source>
</evidence>